<evidence type="ECO:0000256" key="1">
    <source>
        <dbReference type="SAM" id="MobiDB-lite"/>
    </source>
</evidence>
<dbReference type="EMBL" id="JBHTEK010000003">
    <property type="protein sequence ID" value="MFC7670712.1"/>
    <property type="molecule type" value="Genomic_DNA"/>
</dbReference>
<reference evidence="3" key="1">
    <citation type="journal article" date="2014" name="Int. J. Syst. Evol. Microbiol.">
        <title>Complete genome of a new Firmicutes species belonging to the dominant human colonic microbiota ('Ruminococcus bicirculans') reveals two chromosomes and a selective capacity to utilize plant glucans.</title>
        <authorList>
            <consortium name="NISC Comparative Sequencing Program"/>
            <person name="Wegmann U."/>
            <person name="Louis P."/>
            <person name="Goesmann A."/>
            <person name="Henrissat B."/>
            <person name="Duncan S.H."/>
            <person name="Flint H.J."/>
        </authorList>
    </citation>
    <scope>NUCLEOTIDE SEQUENCE</scope>
    <source>
        <strain evidence="3">JCM 19635</strain>
    </source>
</reference>
<protein>
    <submittedName>
        <fullName evidence="3">Uncharacterized protein</fullName>
    </submittedName>
</protein>
<reference evidence="4" key="2">
    <citation type="journal article" date="2019" name="Int. J. Syst. Evol. Microbiol.">
        <title>The Global Catalogue of Microorganisms (GCM) 10K type strain sequencing project: providing services to taxonomists for standard genome sequencing and annotation.</title>
        <authorList>
            <consortium name="The Broad Institute Genomics Platform"/>
            <consortium name="The Broad Institute Genome Sequencing Center for Infectious Disease"/>
            <person name="Wu L."/>
            <person name="Ma J."/>
        </authorList>
    </citation>
    <scope>NUCLEOTIDE SEQUENCE [LARGE SCALE GENOMIC DNA]</scope>
    <source>
        <strain evidence="4">JCM 19635</strain>
    </source>
</reference>
<evidence type="ECO:0000313" key="4">
    <source>
        <dbReference type="Proteomes" id="UP001596513"/>
    </source>
</evidence>
<comment type="caution">
    <text evidence="3">The sequence shown here is derived from an EMBL/GenBank/DDBJ whole genome shotgun (WGS) entry which is preliminary data.</text>
</comment>
<dbReference type="EMBL" id="JBHTEK010000003">
    <property type="protein sequence ID" value="MFC7670549.1"/>
    <property type="molecule type" value="Genomic_DNA"/>
</dbReference>
<accession>A0ABW2UB07</accession>
<sequence length="115" mass="11976">MTPIRTTLDDELRHVPAAAALGLSLAGVKGKHSTVNQALLFALTYTINNTLTSNLKTSPASSGPGTTATSALFPANIPAPPLPRPGFWTVSTEKPATGTAWGLFRGHKRGRASPD</sequence>
<evidence type="ECO:0000313" key="2">
    <source>
        <dbReference type="EMBL" id="MFC7670549.1"/>
    </source>
</evidence>
<organism evidence="3 4">
    <name type="scientific">Hymenobacter humi</name>
    <dbReference type="NCBI Taxonomy" id="1411620"/>
    <lineage>
        <taxon>Bacteria</taxon>
        <taxon>Pseudomonadati</taxon>
        <taxon>Bacteroidota</taxon>
        <taxon>Cytophagia</taxon>
        <taxon>Cytophagales</taxon>
        <taxon>Hymenobacteraceae</taxon>
        <taxon>Hymenobacter</taxon>
    </lineage>
</organism>
<feature type="region of interest" description="Disordered" evidence="1">
    <location>
        <begin position="56"/>
        <end position="76"/>
    </location>
</feature>
<keyword evidence="4" id="KW-1185">Reference proteome</keyword>
<dbReference type="Proteomes" id="UP001596513">
    <property type="component" value="Unassembled WGS sequence"/>
</dbReference>
<reference evidence="3" key="3">
    <citation type="submission" date="2024-09" db="EMBL/GenBank/DDBJ databases">
        <authorList>
            <person name="Sun Q."/>
            <person name="Mori K."/>
        </authorList>
    </citation>
    <scope>NUCLEOTIDE SEQUENCE</scope>
    <source>
        <strain evidence="3">JCM 19635</strain>
    </source>
</reference>
<evidence type="ECO:0000313" key="3">
    <source>
        <dbReference type="EMBL" id="MFC7670712.1"/>
    </source>
</evidence>
<dbReference type="RefSeq" id="WP_380206262.1">
    <property type="nucleotide sequence ID" value="NZ_JBHTEK010000003.1"/>
</dbReference>
<proteinExistence type="predicted"/>
<feature type="compositionally biased region" description="Polar residues" evidence="1">
    <location>
        <begin position="56"/>
        <end position="70"/>
    </location>
</feature>
<name>A0ABW2UB07_9BACT</name>
<gene>
    <name evidence="2" type="ORF">ACFQT0_26595</name>
    <name evidence="3" type="ORF">ACFQT0_27515</name>
</gene>